<comment type="similarity">
    <text evidence="1">Belongs to the FAM154 family.</text>
</comment>
<sequence length="209" mass="24120">MEIVCLPRKSLTLRENLGKYRDLVYVQPPRGVVKPKKLCKPVLAKMDSETTYDTSYPSPGFLPSRSLKLREVKRFGSFDFDTTTQAAYTWPQKSRSEIIHPRGRLGFAKNSMASTTTQKDSYTHPGEVKRTQSLKKFGKCPVTVPMESATTYCNHFVLYDMAEASRRKPFGRRRKCAINFKPEYITNYQENFMNIDSQSSRTIIHKKKN</sequence>
<organism evidence="2">
    <name type="scientific">Fopius arisanus</name>
    <dbReference type="NCBI Taxonomy" id="64838"/>
    <lineage>
        <taxon>Eukaryota</taxon>
        <taxon>Metazoa</taxon>
        <taxon>Ecdysozoa</taxon>
        <taxon>Arthropoda</taxon>
        <taxon>Hexapoda</taxon>
        <taxon>Insecta</taxon>
        <taxon>Pterygota</taxon>
        <taxon>Neoptera</taxon>
        <taxon>Endopterygota</taxon>
        <taxon>Hymenoptera</taxon>
        <taxon>Apocrita</taxon>
        <taxon>Ichneumonoidea</taxon>
        <taxon>Braconidae</taxon>
        <taxon>Opiinae</taxon>
        <taxon>Fopius</taxon>
    </lineage>
</organism>
<protein>
    <submittedName>
        <fullName evidence="2">Fam154a protein</fullName>
    </submittedName>
</protein>
<gene>
    <name evidence="2" type="primary">Fam154a</name>
    <name evidence="2" type="ORF">g.6442</name>
</gene>
<name>A0A0C9RLR5_9HYME</name>
<dbReference type="Pfam" id="PF05217">
    <property type="entry name" value="SAXO1-2"/>
    <property type="match status" value="1"/>
</dbReference>
<proteinExistence type="inferred from homology"/>
<dbReference type="AlphaFoldDB" id="A0A0C9RLR5"/>
<evidence type="ECO:0000313" key="2">
    <source>
        <dbReference type="EMBL" id="JAG77688.1"/>
    </source>
</evidence>
<accession>A0A0C9RLR5</accession>
<dbReference type="GO" id="GO:0008017">
    <property type="term" value="F:microtubule binding"/>
    <property type="evidence" value="ECO:0007669"/>
    <property type="project" value="InterPro"/>
</dbReference>
<evidence type="ECO:0000256" key="1">
    <source>
        <dbReference type="ARBA" id="ARBA00008738"/>
    </source>
</evidence>
<dbReference type="EMBL" id="GBYB01007921">
    <property type="protein sequence ID" value="JAG77688.1"/>
    <property type="molecule type" value="Transcribed_RNA"/>
</dbReference>
<dbReference type="InterPro" id="IPR033336">
    <property type="entry name" value="SAXO1/2"/>
</dbReference>
<reference evidence="2" key="1">
    <citation type="submission" date="2015-01" db="EMBL/GenBank/DDBJ databases">
        <title>Transcriptome Assembly of Fopius arisanus.</title>
        <authorList>
            <person name="Geib S."/>
        </authorList>
    </citation>
    <scope>NUCLEOTIDE SEQUENCE</scope>
</reference>